<dbReference type="EMBL" id="CM044705">
    <property type="protein sequence ID" value="KAI5661881.1"/>
    <property type="molecule type" value="Genomic_DNA"/>
</dbReference>
<organism evidence="1 2">
    <name type="scientific">Catharanthus roseus</name>
    <name type="common">Madagascar periwinkle</name>
    <name type="synonym">Vinca rosea</name>
    <dbReference type="NCBI Taxonomy" id="4058"/>
    <lineage>
        <taxon>Eukaryota</taxon>
        <taxon>Viridiplantae</taxon>
        <taxon>Streptophyta</taxon>
        <taxon>Embryophyta</taxon>
        <taxon>Tracheophyta</taxon>
        <taxon>Spermatophyta</taxon>
        <taxon>Magnoliopsida</taxon>
        <taxon>eudicotyledons</taxon>
        <taxon>Gunneridae</taxon>
        <taxon>Pentapetalae</taxon>
        <taxon>asterids</taxon>
        <taxon>lamiids</taxon>
        <taxon>Gentianales</taxon>
        <taxon>Apocynaceae</taxon>
        <taxon>Rauvolfioideae</taxon>
        <taxon>Vinceae</taxon>
        <taxon>Catharanthinae</taxon>
        <taxon>Catharanthus</taxon>
    </lineage>
</organism>
<accession>A0ACC0AMP2</accession>
<comment type="caution">
    <text evidence="1">The sequence shown here is derived from an EMBL/GenBank/DDBJ whole genome shotgun (WGS) entry which is preliminary data.</text>
</comment>
<sequence>MAQYEELLQHATGAGNGSSNRSAKRKAKHLALVKFLETELATEVEPQPQDISKPSTTYTSKKNELYYWPWTGIIVNILNEPNSRKDIHDGGYWLKKLNKYNPLEVEMFKDKQGQTARAIVRFENNWTGFEGAIEFKKSFEANKHDIYGWFAGDDDYKEEGPVGEYLHQMGMLKTFAELGKEATLGRSHIGVDSVKEIAMIKEKLGELLTRYSTRRICPSLVSFRRTTHYTMLSLKELMFT</sequence>
<name>A0ACC0AMP2_CATRO</name>
<reference evidence="2" key="1">
    <citation type="journal article" date="2023" name="Nat. Plants">
        <title>Single-cell RNA sequencing provides a high-resolution roadmap for understanding the multicellular compartmentation of specialized metabolism.</title>
        <authorList>
            <person name="Sun S."/>
            <person name="Shen X."/>
            <person name="Li Y."/>
            <person name="Li Y."/>
            <person name="Wang S."/>
            <person name="Li R."/>
            <person name="Zhang H."/>
            <person name="Shen G."/>
            <person name="Guo B."/>
            <person name="Wei J."/>
            <person name="Xu J."/>
            <person name="St-Pierre B."/>
            <person name="Chen S."/>
            <person name="Sun C."/>
        </authorList>
    </citation>
    <scope>NUCLEOTIDE SEQUENCE [LARGE SCALE GENOMIC DNA]</scope>
</reference>
<proteinExistence type="predicted"/>
<dbReference type="Proteomes" id="UP001060085">
    <property type="component" value="Linkage Group LG05"/>
</dbReference>
<gene>
    <name evidence="1" type="ORF">M9H77_21204</name>
</gene>
<evidence type="ECO:0000313" key="2">
    <source>
        <dbReference type="Proteomes" id="UP001060085"/>
    </source>
</evidence>
<evidence type="ECO:0000313" key="1">
    <source>
        <dbReference type="EMBL" id="KAI5661881.1"/>
    </source>
</evidence>
<protein>
    <submittedName>
        <fullName evidence="1">Uncharacterized protein</fullName>
    </submittedName>
</protein>
<keyword evidence="2" id="KW-1185">Reference proteome</keyword>